<evidence type="ECO:0000313" key="3">
    <source>
        <dbReference type="Proteomes" id="UP000501058"/>
    </source>
</evidence>
<keyword evidence="3" id="KW-1185">Reference proteome</keyword>
<organism evidence="2 3">
    <name type="scientific">Propioniciclava coleopterorum</name>
    <dbReference type="NCBI Taxonomy" id="2714937"/>
    <lineage>
        <taxon>Bacteria</taxon>
        <taxon>Bacillati</taxon>
        <taxon>Actinomycetota</taxon>
        <taxon>Actinomycetes</taxon>
        <taxon>Propionibacteriales</taxon>
        <taxon>Propionibacteriaceae</taxon>
        <taxon>Propioniciclava</taxon>
    </lineage>
</organism>
<reference evidence="2 3" key="1">
    <citation type="submission" date="2020-03" db="EMBL/GenBank/DDBJ databases">
        <title>Propioniciclava sp. nov., isolated from Hydrophilus acuminatus.</title>
        <authorList>
            <person name="Hyun D.-W."/>
            <person name="Bae J.-W."/>
        </authorList>
    </citation>
    <scope>NUCLEOTIDE SEQUENCE [LARGE SCALE GENOMIC DNA]</scope>
    <source>
        <strain evidence="2 3">HDW11</strain>
    </source>
</reference>
<dbReference type="InterPro" id="IPR026555">
    <property type="entry name" value="NSL3/Tex30"/>
</dbReference>
<evidence type="ECO:0000313" key="2">
    <source>
        <dbReference type="EMBL" id="QIK71122.1"/>
    </source>
</evidence>
<accession>A0A6G7Y2T8</accession>
<dbReference type="PANTHER" id="PTHR13136">
    <property type="entry name" value="TESTIS DEVELOPMENT PROTEIN PRTD"/>
    <property type="match status" value="1"/>
</dbReference>
<dbReference type="EMBL" id="CP049865">
    <property type="protein sequence ID" value="QIK71122.1"/>
    <property type="molecule type" value="Genomic_DNA"/>
</dbReference>
<evidence type="ECO:0000259" key="1">
    <source>
        <dbReference type="Pfam" id="PF20408"/>
    </source>
</evidence>
<dbReference type="GO" id="GO:0016787">
    <property type="term" value="F:hydrolase activity"/>
    <property type="evidence" value="ECO:0007669"/>
    <property type="project" value="UniProtKB-KW"/>
</dbReference>
<name>A0A6G7Y2T8_9ACTN</name>
<dbReference type="Proteomes" id="UP000501058">
    <property type="component" value="Chromosome"/>
</dbReference>
<dbReference type="SUPFAM" id="SSF53474">
    <property type="entry name" value="alpha/beta-Hydrolases"/>
    <property type="match status" value="1"/>
</dbReference>
<dbReference type="Gene3D" id="3.40.50.1820">
    <property type="entry name" value="alpha/beta hydrolase"/>
    <property type="match status" value="1"/>
</dbReference>
<dbReference type="InterPro" id="IPR046879">
    <property type="entry name" value="KANL3/Tex30_Abhydrolase"/>
</dbReference>
<keyword evidence="2" id="KW-0378">Hydrolase</keyword>
<dbReference type="PANTHER" id="PTHR13136:SF11">
    <property type="entry name" value="TESTIS-EXPRESSED PROTEIN 30"/>
    <property type="match status" value="1"/>
</dbReference>
<gene>
    <name evidence="2" type="ORF">G7070_01000</name>
</gene>
<dbReference type="KEGG" id="prv:G7070_01000"/>
<dbReference type="AlphaFoldDB" id="A0A6G7Y2T8"/>
<sequence>MSEQSVEVPTDQGPGRLSWVVGDDPKGVLLLGGGHSGQVRTVDLDALARALPAHGWVVARFEFGWRVAGKKVGPRPPASDPAWEAAVAEVGRRWPGLPLVTGGRSAGARIACRTWTPDLAGVLALSFPLHPPGKPEASRAAEMEPVGVPMLLVSGARDPFGSPAEFADALARTQGGPRNLIVVPGATHSFPAAASGKVVAAAEEFLTPLLG</sequence>
<protein>
    <submittedName>
        <fullName evidence="2">Hydrolase</fullName>
    </submittedName>
</protein>
<dbReference type="InterPro" id="IPR029058">
    <property type="entry name" value="AB_hydrolase_fold"/>
</dbReference>
<feature type="domain" description="KANL3/Tex30 alpha/beta hydrolase-like" evidence="1">
    <location>
        <begin position="42"/>
        <end position="192"/>
    </location>
</feature>
<dbReference type="RefSeq" id="WP_166231173.1">
    <property type="nucleotide sequence ID" value="NZ_CP049865.1"/>
</dbReference>
<dbReference type="Pfam" id="PF20408">
    <property type="entry name" value="Abhydrolase_11"/>
    <property type="match status" value="1"/>
</dbReference>
<proteinExistence type="predicted"/>